<evidence type="ECO:0000313" key="2">
    <source>
        <dbReference type="EMBL" id="MBX62407.1"/>
    </source>
</evidence>
<accession>A0A2P2Q5Z8</accession>
<sequence>MRTHVFSGTTLLDSLRSTSLLPAMKEEAFQLIKAKKKNRERLSTPRDRRPKSRKCLKMDINNQGSKKSYL</sequence>
<proteinExistence type="predicted"/>
<name>A0A2P2Q5Z8_RHIMU</name>
<protein>
    <submittedName>
        <fullName evidence="2">Uncharacterized protein</fullName>
    </submittedName>
</protein>
<dbReference type="EMBL" id="GGEC01081923">
    <property type="protein sequence ID" value="MBX62407.1"/>
    <property type="molecule type" value="Transcribed_RNA"/>
</dbReference>
<feature type="compositionally biased region" description="Polar residues" evidence="1">
    <location>
        <begin position="60"/>
        <end position="70"/>
    </location>
</feature>
<dbReference type="AlphaFoldDB" id="A0A2P2Q5Z8"/>
<feature type="region of interest" description="Disordered" evidence="1">
    <location>
        <begin position="34"/>
        <end position="70"/>
    </location>
</feature>
<organism evidence="2">
    <name type="scientific">Rhizophora mucronata</name>
    <name type="common">Asiatic mangrove</name>
    <dbReference type="NCBI Taxonomy" id="61149"/>
    <lineage>
        <taxon>Eukaryota</taxon>
        <taxon>Viridiplantae</taxon>
        <taxon>Streptophyta</taxon>
        <taxon>Embryophyta</taxon>
        <taxon>Tracheophyta</taxon>
        <taxon>Spermatophyta</taxon>
        <taxon>Magnoliopsida</taxon>
        <taxon>eudicotyledons</taxon>
        <taxon>Gunneridae</taxon>
        <taxon>Pentapetalae</taxon>
        <taxon>rosids</taxon>
        <taxon>fabids</taxon>
        <taxon>Malpighiales</taxon>
        <taxon>Rhizophoraceae</taxon>
        <taxon>Rhizophora</taxon>
    </lineage>
</organism>
<evidence type="ECO:0000256" key="1">
    <source>
        <dbReference type="SAM" id="MobiDB-lite"/>
    </source>
</evidence>
<reference evidence="2" key="1">
    <citation type="submission" date="2018-02" db="EMBL/GenBank/DDBJ databases">
        <title>Rhizophora mucronata_Transcriptome.</title>
        <authorList>
            <person name="Meera S.P."/>
            <person name="Sreeshan A."/>
            <person name="Augustine A."/>
        </authorList>
    </citation>
    <scope>NUCLEOTIDE SEQUENCE</scope>
    <source>
        <tissue evidence="2">Leaf</tissue>
    </source>
</reference>